<dbReference type="EMBL" id="MT143895">
    <property type="protein sequence ID" value="QJB05114.1"/>
    <property type="molecule type" value="Genomic_DNA"/>
</dbReference>
<evidence type="ECO:0000313" key="1">
    <source>
        <dbReference type="EMBL" id="QJB01192.1"/>
    </source>
</evidence>
<proteinExistence type="predicted"/>
<protein>
    <submittedName>
        <fullName evidence="2">Uncharacterized protein</fullName>
    </submittedName>
</protein>
<evidence type="ECO:0000313" key="2">
    <source>
        <dbReference type="EMBL" id="QJB05114.1"/>
    </source>
</evidence>
<gene>
    <name evidence="1" type="ORF">MM171A00126_0032</name>
    <name evidence="2" type="ORF">MM171B00120_0010</name>
</gene>
<reference evidence="2" key="1">
    <citation type="submission" date="2020-03" db="EMBL/GenBank/DDBJ databases">
        <title>The deep terrestrial virosphere.</title>
        <authorList>
            <person name="Holmfeldt K."/>
            <person name="Nilsson E."/>
            <person name="Simone D."/>
            <person name="Lopez-Fernandez M."/>
            <person name="Wu X."/>
            <person name="de Brujin I."/>
            <person name="Lundin D."/>
            <person name="Andersson A."/>
            <person name="Bertilsson S."/>
            <person name="Dopson M."/>
        </authorList>
    </citation>
    <scope>NUCLEOTIDE SEQUENCE</scope>
    <source>
        <strain evidence="1">MM171A00126</strain>
        <strain evidence="2">MM171B00120</strain>
    </source>
</reference>
<dbReference type="AlphaFoldDB" id="A0A6M3MC12"/>
<dbReference type="EMBL" id="MT143706">
    <property type="protein sequence ID" value="QJB01192.1"/>
    <property type="molecule type" value="Genomic_DNA"/>
</dbReference>
<sequence>MTNNQRATVNQLVADGFKVVTASVEVVRVTKGADRRIVFPDGSQKRANHVEHKERRA</sequence>
<name>A0A6M3MC12_9ZZZZ</name>
<organism evidence="2">
    <name type="scientific">viral metagenome</name>
    <dbReference type="NCBI Taxonomy" id="1070528"/>
    <lineage>
        <taxon>unclassified sequences</taxon>
        <taxon>metagenomes</taxon>
        <taxon>organismal metagenomes</taxon>
    </lineage>
</organism>
<accession>A0A6M3MC12</accession>